<dbReference type="EC" id="6.3.3.1" evidence="4 15"/>
<evidence type="ECO:0000259" key="16">
    <source>
        <dbReference type="Pfam" id="PF00586"/>
    </source>
</evidence>
<comment type="catalytic activity">
    <reaction evidence="14 15">
        <text>2-formamido-N(1)-(5-O-phospho-beta-D-ribosyl)acetamidine + ATP = 5-amino-1-(5-phospho-beta-D-ribosyl)imidazole + ADP + phosphate + H(+)</text>
        <dbReference type="Rhea" id="RHEA:23032"/>
        <dbReference type="ChEBI" id="CHEBI:15378"/>
        <dbReference type="ChEBI" id="CHEBI:30616"/>
        <dbReference type="ChEBI" id="CHEBI:43474"/>
        <dbReference type="ChEBI" id="CHEBI:137981"/>
        <dbReference type="ChEBI" id="CHEBI:147287"/>
        <dbReference type="ChEBI" id="CHEBI:456216"/>
        <dbReference type="EC" id="6.3.3.1"/>
    </reaction>
</comment>
<dbReference type="GO" id="GO:0004641">
    <property type="term" value="F:phosphoribosylformylglycinamidine cyclo-ligase activity"/>
    <property type="evidence" value="ECO:0007669"/>
    <property type="project" value="UniProtKB-UniRule"/>
</dbReference>
<dbReference type="FunFam" id="3.90.650.10:FF:000011">
    <property type="entry name" value="Phosphoribosylformylglycinamidine cyclo-ligase"/>
    <property type="match status" value="1"/>
</dbReference>
<evidence type="ECO:0000256" key="13">
    <source>
        <dbReference type="ARBA" id="ARBA00033093"/>
    </source>
</evidence>
<evidence type="ECO:0000256" key="10">
    <source>
        <dbReference type="ARBA" id="ARBA00022840"/>
    </source>
</evidence>
<comment type="pathway">
    <text evidence="2 15">Purine metabolism; IMP biosynthesis via de novo pathway; 5-amino-1-(5-phospho-D-ribosyl)imidazole from N(2)-formyl-N(1)-(5-phospho-D-ribosyl)glycinamide: step 2/2.</text>
</comment>
<keyword evidence="7 15" id="KW-0436">Ligase</keyword>
<evidence type="ECO:0000256" key="3">
    <source>
        <dbReference type="ARBA" id="ARBA00010280"/>
    </source>
</evidence>
<keyword evidence="19" id="KW-1185">Reference proteome</keyword>
<dbReference type="InterPro" id="IPR004733">
    <property type="entry name" value="PurM_cligase"/>
</dbReference>
<name>A0A7X2MX61_9CLOT</name>
<evidence type="ECO:0000256" key="6">
    <source>
        <dbReference type="ARBA" id="ARBA00022490"/>
    </source>
</evidence>
<dbReference type="RefSeq" id="WP_154530112.1">
    <property type="nucleotide sequence ID" value="NZ_JAQXTV010000076.1"/>
</dbReference>
<evidence type="ECO:0000256" key="15">
    <source>
        <dbReference type="HAMAP-Rule" id="MF_00741"/>
    </source>
</evidence>
<keyword evidence="6 15" id="KW-0963">Cytoplasm</keyword>
<dbReference type="Pfam" id="PF00586">
    <property type="entry name" value="AIRS"/>
    <property type="match status" value="1"/>
</dbReference>
<dbReference type="SUPFAM" id="SSF56042">
    <property type="entry name" value="PurM C-terminal domain-like"/>
    <property type="match status" value="1"/>
</dbReference>
<dbReference type="Gene3D" id="3.30.1330.10">
    <property type="entry name" value="PurM-like, N-terminal domain"/>
    <property type="match status" value="1"/>
</dbReference>
<dbReference type="InterPro" id="IPR036921">
    <property type="entry name" value="PurM-like_N_sf"/>
</dbReference>
<sequence length="334" mass="36561">MITYKDAGVNIEEGYKSVSLIKEYAAKTLSKHVLNGLGSFAGMIEIPEGYKKPVLVSGTDGVGTKLKIAFDTNKYDTVGIDCVAMCVNDILCHGAKPLFFLDYIACGELVAEVSSDLVKGVSDGCILSDCSLIGGETAEMPGFYKKGEYDIAGFAVGIVDKDKIINGSRIEDGDILIGVESSGVHSNGYSLVRKLVTDLNEDFNGDKIGNVLLTPTRIYVKPVLELLDKVDVKGMAHITGGGFIENVPRMFSDKSKRAVINKNSYEVPEIFKYLMSKGVSEDHMYNTFNMGIGFVICIDKKDKQAVFETMEKYNFKCHEIGYVDSYEGEDVCLR</sequence>
<evidence type="ECO:0000256" key="9">
    <source>
        <dbReference type="ARBA" id="ARBA00022755"/>
    </source>
</evidence>
<evidence type="ECO:0000256" key="8">
    <source>
        <dbReference type="ARBA" id="ARBA00022741"/>
    </source>
</evidence>
<comment type="subcellular location">
    <subcellularLocation>
        <location evidence="1 15">Cytoplasm</location>
    </subcellularLocation>
</comment>
<reference evidence="18 19" key="1">
    <citation type="submission" date="2019-08" db="EMBL/GenBank/DDBJ databases">
        <title>In-depth cultivation of the pig gut microbiome towards novel bacterial diversity and tailored functional studies.</title>
        <authorList>
            <person name="Wylensek D."/>
            <person name="Hitch T.C.A."/>
            <person name="Clavel T."/>
        </authorList>
    </citation>
    <scope>NUCLEOTIDE SEQUENCE [LARGE SCALE GENOMIC DNA]</scope>
    <source>
        <strain evidence="18 19">WCA-383-APC-5B</strain>
    </source>
</reference>
<dbReference type="GO" id="GO:0005829">
    <property type="term" value="C:cytosol"/>
    <property type="evidence" value="ECO:0007669"/>
    <property type="project" value="TreeGrafter"/>
</dbReference>
<dbReference type="SUPFAM" id="SSF55326">
    <property type="entry name" value="PurM N-terminal domain-like"/>
    <property type="match status" value="1"/>
</dbReference>
<evidence type="ECO:0000313" key="19">
    <source>
        <dbReference type="Proteomes" id="UP000460287"/>
    </source>
</evidence>
<dbReference type="InterPro" id="IPR010918">
    <property type="entry name" value="PurM-like_C_dom"/>
</dbReference>
<evidence type="ECO:0000313" key="18">
    <source>
        <dbReference type="EMBL" id="MSR90245.1"/>
    </source>
</evidence>
<dbReference type="GO" id="GO:0006189">
    <property type="term" value="P:'de novo' IMP biosynthetic process"/>
    <property type="evidence" value="ECO:0007669"/>
    <property type="project" value="UniProtKB-UniRule"/>
</dbReference>
<dbReference type="PANTHER" id="PTHR10520:SF12">
    <property type="entry name" value="TRIFUNCTIONAL PURINE BIOSYNTHETIC PROTEIN ADENOSINE-3"/>
    <property type="match status" value="1"/>
</dbReference>
<dbReference type="Pfam" id="PF02769">
    <property type="entry name" value="AIRS_C"/>
    <property type="match status" value="1"/>
</dbReference>
<keyword evidence="10 15" id="KW-0067">ATP-binding</keyword>
<evidence type="ECO:0000256" key="2">
    <source>
        <dbReference type="ARBA" id="ARBA00004686"/>
    </source>
</evidence>
<dbReference type="Proteomes" id="UP000460287">
    <property type="component" value="Unassembled WGS sequence"/>
</dbReference>
<dbReference type="GO" id="GO:0046084">
    <property type="term" value="P:adenine biosynthetic process"/>
    <property type="evidence" value="ECO:0007669"/>
    <property type="project" value="TreeGrafter"/>
</dbReference>
<dbReference type="PANTHER" id="PTHR10520">
    <property type="entry name" value="TRIFUNCTIONAL PURINE BIOSYNTHETIC PROTEIN ADENOSINE-3-RELATED"/>
    <property type="match status" value="1"/>
</dbReference>
<protein>
    <recommendedName>
        <fullName evidence="5 15">Phosphoribosylformylglycinamidine cyclo-ligase</fullName>
        <ecNumber evidence="4 15">6.3.3.1</ecNumber>
    </recommendedName>
    <alternativeName>
        <fullName evidence="12 15">AIR synthase</fullName>
    </alternativeName>
    <alternativeName>
        <fullName evidence="13 15">AIRS</fullName>
    </alternativeName>
    <alternativeName>
        <fullName evidence="11 15">Phosphoribosyl-aminoimidazole synthetase</fullName>
    </alternativeName>
</protein>
<dbReference type="FunFam" id="3.30.1330.10:FF:000001">
    <property type="entry name" value="Phosphoribosylformylglycinamidine cyclo-ligase"/>
    <property type="match status" value="1"/>
</dbReference>
<feature type="domain" description="PurM-like N-terminal" evidence="16">
    <location>
        <begin position="53"/>
        <end position="159"/>
    </location>
</feature>
<evidence type="ECO:0000256" key="11">
    <source>
        <dbReference type="ARBA" id="ARBA00031908"/>
    </source>
</evidence>
<dbReference type="Gene3D" id="3.90.650.10">
    <property type="entry name" value="PurM-like C-terminal domain"/>
    <property type="match status" value="1"/>
</dbReference>
<evidence type="ECO:0000259" key="17">
    <source>
        <dbReference type="Pfam" id="PF02769"/>
    </source>
</evidence>
<dbReference type="InterPro" id="IPR016188">
    <property type="entry name" value="PurM-like_N"/>
</dbReference>
<evidence type="ECO:0000256" key="12">
    <source>
        <dbReference type="ARBA" id="ARBA00032931"/>
    </source>
</evidence>
<accession>A0A7X2MX61</accession>
<evidence type="ECO:0000256" key="1">
    <source>
        <dbReference type="ARBA" id="ARBA00004496"/>
    </source>
</evidence>
<dbReference type="NCBIfam" id="TIGR00878">
    <property type="entry name" value="purM"/>
    <property type="match status" value="1"/>
</dbReference>
<dbReference type="InterPro" id="IPR036676">
    <property type="entry name" value="PurM-like_C_sf"/>
</dbReference>
<evidence type="ECO:0000256" key="5">
    <source>
        <dbReference type="ARBA" id="ARBA00020367"/>
    </source>
</evidence>
<dbReference type="CDD" id="cd02196">
    <property type="entry name" value="PurM"/>
    <property type="match status" value="1"/>
</dbReference>
<dbReference type="UniPathway" id="UPA00074">
    <property type="reaction ID" value="UER00129"/>
</dbReference>
<proteinExistence type="inferred from homology"/>
<evidence type="ECO:0000256" key="4">
    <source>
        <dbReference type="ARBA" id="ARBA00013047"/>
    </source>
</evidence>
<keyword evidence="9 15" id="KW-0658">Purine biosynthesis</keyword>
<dbReference type="EMBL" id="VULX01000001">
    <property type="protein sequence ID" value="MSR90245.1"/>
    <property type="molecule type" value="Genomic_DNA"/>
</dbReference>
<gene>
    <name evidence="15" type="primary">purM</name>
    <name evidence="18" type="ORF">FYJ33_02130</name>
</gene>
<comment type="caution">
    <text evidence="18">The sequence shown here is derived from an EMBL/GenBank/DDBJ whole genome shotgun (WGS) entry which is preliminary data.</text>
</comment>
<evidence type="ECO:0000256" key="7">
    <source>
        <dbReference type="ARBA" id="ARBA00022598"/>
    </source>
</evidence>
<keyword evidence="8 15" id="KW-0547">Nucleotide-binding</keyword>
<comment type="similarity">
    <text evidence="3 15">Belongs to the AIR synthase family.</text>
</comment>
<dbReference type="GO" id="GO:0004637">
    <property type="term" value="F:phosphoribosylamine-glycine ligase activity"/>
    <property type="evidence" value="ECO:0007669"/>
    <property type="project" value="TreeGrafter"/>
</dbReference>
<dbReference type="AlphaFoldDB" id="A0A7X2MX61"/>
<dbReference type="HAMAP" id="MF_00741">
    <property type="entry name" value="AIRS"/>
    <property type="match status" value="1"/>
</dbReference>
<feature type="domain" description="PurM-like C-terminal" evidence="17">
    <location>
        <begin position="172"/>
        <end position="325"/>
    </location>
</feature>
<evidence type="ECO:0000256" key="14">
    <source>
        <dbReference type="ARBA" id="ARBA00049057"/>
    </source>
</evidence>
<dbReference type="GO" id="GO:0005524">
    <property type="term" value="F:ATP binding"/>
    <property type="evidence" value="ECO:0007669"/>
    <property type="project" value="UniProtKB-KW"/>
</dbReference>
<organism evidence="18 19">
    <name type="scientific">Inconstantimicrobium porci</name>
    <dbReference type="NCBI Taxonomy" id="2652291"/>
    <lineage>
        <taxon>Bacteria</taxon>
        <taxon>Bacillati</taxon>
        <taxon>Bacillota</taxon>
        <taxon>Clostridia</taxon>
        <taxon>Eubacteriales</taxon>
        <taxon>Clostridiaceae</taxon>
        <taxon>Inconstantimicrobium</taxon>
    </lineage>
</organism>